<feature type="transmembrane region" description="Helical" evidence="2">
    <location>
        <begin position="65"/>
        <end position="84"/>
    </location>
</feature>
<dbReference type="PANTHER" id="PTHR22911:SF76">
    <property type="entry name" value="EAMA DOMAIN-CONTAINING PROTEIN"/>
    <property type="match status" value="1"/>
</dbReference>
<keyword evidence="2" id="KW-0812">Transmembrane</keyword>
<keyword evidence="2" id="KW-1133">Transmembrane helix</keyword>
<feature type="transmembrane region" description="Helical" evidence="2">
    <location>
        <begin position="207"/>
        <end position="227"/>
    </location>
</feature>
<sequence length="286" mass="31813">MSETEKRLYLILGIAVVILSFSGILIKVATAPPLIVAFYRMFLSALILTPVFFLKYNNWKIFLDYRPMLVGLLLAGHFILWITAFEYTSVASAVIFIALQPLFTLLLEFLFAREDMQEGVLIGIVMALVGSIIISYGDLELLFSRVIGDLLAVSASFFAASYLFAGRSLRKKLDYFPYLYVVYSYATLFLGIIVLVLDLPLTGYGTINYLCFIGLALGPTLVGHSLLNWSVRRVSSTVVSLAILGEPVLTTIFAWLLLNEVITFSNIIGGVFILGGIYRVTFIRSH</sequence>
<organism evidence="4 5">
    <name type="scientific">Halothermothrix orenii (strain H 168 / OCM 544 / DSM 9562)</name>
    <dbReference type="NCBI Taxonomy" id="373903"/>
    <lineage>
        <taxon>Bacteria</taxon>
        <taxon>Bacillati</taxon>
        <taxon>Bacillota</taxon>
        <taxon>Clostridia</taxon>
        <taxon>Halanaerobiales</taxon>
        <taxon>Halothermotrichaceae</taxon>
        <taxon>Halothermothrix</taxon>
    </lineage>
</organism>
<keyword evidence="5" id="KW-1185">Reference proteome</keyword>
<dbReference type="InterPro" id="IPR037185">
    <property type="entry name" value="EmrE-like"/>
</dbReference>
<evidence type="ECO:0000313" key="4">
    <source>
        <dbReference type="EMBL" id="ACL70199.1"/>
    </source>
</evidence>
<dbReference type="PANTHER" id="PTHR22911">
    <property type="entry name" value="ACYL-MALONYL CONDENSING ENZYME-RELATED"/>
    <property type="match status" value="1"/>
</dbReference>
<feature type="transmembrane region" description="Helical" evidence="2">
    <location>
        <begin position="142"/>
        <end position="165"/>
    </location>
</feature>
<feature type="transmembrane region" description="Helical" evidence="2">
    <location>
        <begin position="264"/>
        <end position="282"/>
    </location>
</feature>
<feature type="transmembrane region" description="Helical" evidence="2">
    <location>
        <begin position="90"/>
        <end position="112"/>
    </location>
</feature>
<gene>
    <name evidence="4" type="ordered locus">Hore_14500</name>
</gene>
<dbReference type="AlphaFoldDB" id="B8CY30"/>
<evidence type="ECO:0000313" key="5">
    <source>
        <dbReference type="Proteomes" id="UP000000719"/>
    </source>
</evidence>
<protein>
    <submittedName>
        <fullName evidence="4">Integral membrane protein DUF6</fullName>
    </submittedName>
</protein>
<feature type="transmembrane region" description="Helical" evidence="2">
    <location>
        <begin position="177"/>
        <end position="201"/>
    </location>
</feature>
<feature type="domain" description="EamA" evidence="3">
    <location>
        <begin position="10"/>
        <end position="135"/>
    </location>
</feature>
<evidence type="ECO:0000259" key="3">
    <source>
        <dbReference type="Pfam" id="PF00892"/>
    </source>
</evidence>
<evidence type="ECO:0000256" key="2">
    <source>
        <dbReference type="SAM" id="Phobius"/>
    </source>
</evidence>
<feature type="transmembrane region" description="Helical" evidence="2">
    <location>
        <begin position="119"/>
        <end position="136"/>
    </location>
</feature>
<dbReference type="EMBL" id="CP001098">
    <property type="protein sequence ID" value="ACL70199.1"/>
    <property type="molecule type" value="Genomic_DNA"/>
</dbReference>
<accession>B8CY30</accession>
<feature type="transmembrane region" description="Helical" evidence="2">
    <location>
        <begin position="7"/>
        <end position="28"/>
    </location>
</feature>
<name>B8CY30_HALOH</name>
<dbReference type="eggNOG" id="COG0697">
    <property type="taxonomic scope" value="Bacteria"/>
</dbReference>
<dbReference type="HOGENOM" id="CLU_033863_0_2_9"/>
<dbReference type="RefSeq" id="WP_012636382.1">
    <property type="nucleotide sequence ID" value="NC_011899.1"/>
</dbReference>
<dbReference type="InterPro" id="IPR000620">
    <property type="entry name" value="EamA_dom"/>
</dbReference>
<comment type="similarity">
    <text evidence="1">Belongs to the EamA transporter family.</text>
</comment>
<evidence type="ECO:0000256" key="1">
    <source>
        <dbReference type="ARBA" id="ARBA00007362"/>
    </source>
</evidence>
<feature type="domain" description="EamA" evidence="3">
    <location>
        <begin position="147"/>
        <end position="280"/>
    </location>
</feature>
<keyword evidence="2" id="KW-0472">Membrane</keyword>
<dbReference type="GO" id="GO:0016020">
    <property type="term" value="C:membrane"/>
    <property type="evidence" value="ECO:0007669"/>
    <property type="project" value="InterPro"/>
</dbReference>
<reference evidence="4 5" key="1">
    <citation type="journal article" date="2009" name="PLoS ONE">
        <title>Genome analysis of the anaerobic thermohalophilic bacterium Halothermothrix orenii.</title>
        <authorList>
            <person name="Mavromatis K."/>
            <person name="Ivanova N."/>
            <person name="Anderson I."/>
            <person name="Lykidis A."/>
            <person name="Hooper S.D."/>
            <person name="Sun H."/>
            <person name="Kunin V."/>
            <person name="Lapidus A."/>
            <person name="Hugenholtz P."/>
            <person name="Patel B."/>
            <person name="Kyrpides N.C."/>
        </authorList>
    </citation>
    <scope>NUCLEOTIDE SEQUENCE [LARGE SCALE GENOMIC DNA]</scope>
    <source>
        <strain evidence="5">H 168 / OCM 544 / DSM 9562</strain>
    </source>
</reference>
<dbReference type="KEGG" id="hor:Hore_14500"/>
<proteinExistence type="inferred from homology"/>
<feature type="transmembrane region" description="Helical" evidence="2">
    <location>
        <begin position="34"/>
        <end position="53"/>
    </location>
</feature>
<feature type="transmembrane region" description="Helical" evidence="2">
    <location>
        <begin position="239"/>
        <end position="258"/>
    </location>
</feature>
<dbReference type="Pfam" id="PF00892">
    <property type="entry name" value="EamA"/>
    <property type="match status" value="2"/>
</dbReference>
<dbReference type="SUPFAM" id="SSF103481">
    <property type="entry name" value="Multidrug resistance efflux transporter EmrE"/>
    <property type="match status" value="2"/>
</dbReference>
<dbReference type="OrthoDB" id="9790852at2"/>
<dbReference type="Proteomes" id="UP000000719">
    <property type="component" value="Chromosome"/>
</dbReference>